<reference evidence="2 3" key="1">
    <citation type="submission" date="2020-10" db="EMBL/GenBank/DDBJ databases">
        <title>Ramlibacter sp. HM2 16S ribosomal RNA gene Genome sequencing and assembly.</title>
        <authorList>
            <person name="Kang M."/>
        </authorList>
    </citation>
    <scope>NUCLEOTIDE SEQUENCE [LARGE SCALE GENOMIC DNA]</scope>
    <source>
        <strain evidence="2 3">HM2</strain>
    </source>
</reference>
<dbReference type="InterPro" id="IPR036291">
    <property type="entry name" value="NAD(P)-bd_dom_sf"/>
</dbReference>
<gene>
    <name evidence="2" type="ORF">IM787_06070</name>
</gene>
<protein>
    <submittedName>
        <fullName evidence="2">NAD(P)-dependent oxidoreductase</fullName>
    </submittedName>
</protein>
<evidence type="ECO:0000313" key="3">
    <source>
        <dbReference type="Proteomes" id="UP000806285"/>
    </source>
</evidence>
<dbReference type="InterPro" id="IPR001509">
    <property type="entry name" value="Epimerase_deHydtase"/>
</dbReference>
<proteinExistence type="predicted"/>
<comment type="caution">
    <text evidence="2">The sequence shown here is derived from an EMBL/GenBank/DDBJ whole genome shotgun (WGS) entry which is preliminary data.</text>
</comment>
<accession>A0ABR9S0T0</accession>
<dbReference type="InterPro" id="IPR050177">
    <property type="entry name" value="Lipid_A_modif_metabolic_enz"/>
</dbReference>
<dbReference type="Gene3D" id="3.40.50.720">
    <property type="entry name" value="NAD(P)-binding Rossmann-like Domain"/>
    <property type="match status" value="1"/>
</dbReference>
<sequence>MTAPRSSGVLLVTGATGKVGRTFVDRMLADPRFDGFRIRALCHKRTLAPHPRVETVHGSIRQRDDVRRAVEGATHVLHLATSKETPDEVMDVAVKGMFWLLEACRASPALRQFLLVGGDAAVGHFHYAHPVPVVETQPHSAYPGCYALSKVLEEVMLQQYQVQYGLNGCCLRAPWIMEKDDFRYTLSFGEDVFGGPRWHELVGPERAREYVRNGAVPVMLDPEGRPVQRNFVHVDDLVDALLLAVDAPRARQQLLHVCMDEPVDYGALAAYLARTRGLPAVPVPTVYRSTWLDNSKAKFLLGWRPRYDMARLVESAWSYQRAPDDPRVVWYPG</sequence>
<evidence type="ECO:0000313" key="2">
    <source>
        <dbReference type="EMBL" id="MBE7367120.1"/>
    </source>
</evidence>
<dbReference type="PANTHER" id="PTHR43245">
    <property type="entry name" value="BIFUNCTIONAL POLYMYXIN RESISTANCE PROTEIN ARNA"/>
    <property type="match status" value="1"/>
</dbReference>
<dbReference type="Pfam" id="PF01370">
    <property type="entry name" value="Epimerase"/>
    <property type="match status" value="1"/>
</dbReference>
<dbReference type="RefSeq" id="WP_193676341.1">
    <property type="nucleotide sequence ID" value="NZ_JADDIV010000002.1"/>
</dbReference>
<keyword evidence="3" id="KW-1185">Reference proteome</keyword>
<dbReference type="Proteomes" id="UP000806285">
    <property type="component" value="Unassembled WGS sequence"/>
</dbReference>
<evidence type="ECO:0000259" key="1">
    <source>
        <dbReference type="Pfam" id="PF01370"/>
    </source>
</evidence>
<organism evidence="2 3">
    <name type="scientific">Ramlibacter pallidus</name>
    <dbReference type="NCBI Taxonomy" id="2780087"/>
    <lineage>
        <taxon>Bacteria</taxon>
        <taxon>Pseudomonadati</taxon>
        <taxon>Pseudomonadota</taxon>
        <taxon>Betaproteobacteria</taxon>
        <taxon>Burkholderiales</taxon>
        <taxon>Comamonadaceae</taxon>
        <taxon>Ramlibacter</taxon>
    </lineage>
</organism>
<feature type="domain" description="NAD-dependent epimerase/dehydratase" evidence="1">
    <location>
        <begin position="11"/>
        <end position="173"/>
    </location>
</feature>
<dbReference type="SUPFAM" id="SSF51735">
    <property type="entry name" value="NAD(P)-binding Rossmann-fold domains"/>
    <property type="match status" value="1"/>
</dbReference>
<dbReference type="EMBL" id="JADDIV010000002">
    <property type="protein sequence ID" value="MBE7367120.1"/>
    <property type="molecule type" value="Genomic_DNA"/>
</dbReference>
<name>A0ABR9S0T0_9BURK</name>